<dbReference type="AlphaFoldDB" id="A0A2D3V803"/>
<dbReference type="OrthoDB" id="2963168at2759"/>
<dbReference type="PANTHER" id="PTHR14187:SF5">
    <property type="entry name" value="HEAT SHOCK 70 KDA PROTEIN 12A"/>
    <property type="match status" value="1"/>
</dbReference>
<dbReference type="Gene3D" id="3.30.420.40">
    <property type="match status" value="1"/>
</dbReference>
<accession>A0A2D3V803</accession>
<organism evidence="1 2">
    <name type="scientific">Ramularia collo-cygni</name>
    <dbReference type="NCBI Taxonomy" id="112498"/>
    <lineage>
        <taxon>Eukaryota</taxon>
        <taxon>Fungi</taxon>
        <taxon>Dikarya</taxon>
        <taxon>Ascomycota</taxon>
        <taxon>Pezizomycotina</taxon>
        <taxon>Dothideomycetes</taxon>
        <taxon>Dothideomycetidae</taxon>
        <taxon>Mycosphaerellales</taxon>
        <taxon>Mycosphaerellaceae</taxon>
        <taxon>Ramularia</taxon>
    </lineage>
</organism>
<dbReference type="SUPFAM" id="SSF53067">
    <property type="entry name" value="Actin-like ATPase domain"/>
    <property type="match status" value="2"/>
</dbReference>
<gene>
    <name evidence="1" type="ORF">RCC_03456</name>
</gene>
<sequence length="407" mass="44954">MARNGNSAEEAPSVIISIDFGTTFTKVAYVLLLADVKKQQHVIHSIEEWPGAMGEETSKGCPSMVKYEEDGSMKWGCEIDRYTEGRIEALKSLLDPTSKPPTYSSDMDSGDLRAKLGKPAVDIVSDFLRAVSEHALKSIASEYPEEFMEGLEKEFILTVPCGWPKEAKKSFLKAVVNTDISPVVLIPEPEAASIQAMNELDRKDWDAKAPFIICDAGGGTVHLVTCGVIEAEVEALVKATGGNFGSLMLNRKFHEHIEHAVGEQNWLKVLEAGALSHVIKMFDDQVKSKFPLMHGGDGDEILVCFPQAKLEDDLDKGLERSCLSVSRESLQGIFDSVVDEIDKLVKEQLETMKFTRLQELREGNGMWNEIGKVKTVILTGGFGNSDYLLQQLQLKNPRLSVVRVPEP</sequence>
<dbReference type="InterPro" id="IPR043129">
    <property type="entry name" value="ATPase_NBD"/>
</dbReference>
<name>A0A2D3V803_9PEZI</name>
<evidence type="ECO:0008006" key="3">
    <source>
        <dbReference type="Google" id="ProtNLM"/>
    </source>
</evidence>
<reference evidence="1 2" key="1">
    <citation type="submission" date="2016-03" db="EMBL/GenBank/DDBJ databases">
        <authorList>
            <person name="Ploux O."/>
        </authorList>
    </citation>
    <scope>NUCLEOTIDE SEQUENCE [LARGE SCALE GENOMIC DNA]</scope>
    <source>
        <strain evidence="1 2">URUG2</strain>
    </source>
</reference>
<protein>
    <recommendedName>
        <fullName evidence="3">Hsp70 protein</fullName>
    </recommendedName>
</protein>
<proteinExistence type="predicted"/>
<dbReference type="PANTHER" id="PTHR14187">
    <property type="entry name" value="ALPHA KINASE/ELONGATION FACTOR 2 KINASE"/>
    <property type="match status" value="1"/>
</dbReference>
<keyword evidence="2" id="KW-1185">Reference proteome</keyword>
<feature type="unsure residue" description="D or N" evidence="1">
    <location>
        <position position="299"/>
    </location>
</feature>
<evidence type="ECO:0000313" key="2">
    <source>
        <dbReference type="Proteomes" id="UP000225277"/>
    </source>
</evidence>
<dbReference type="EMBL" id="FJUY01000004">
    <property type="protein sequence ID" value="CZT17619.1"/>
    <property type="molecule type" value="Genomic_DNA"/>
</dbReference>
<dbReference type="CDD" id="cd10170">
    <property type="entry name" value="ASKHA_NBD_HSP70"/>
    <property type="match status" value="1"/>
</dbReference>
<dbReference type="Proteomes" id="UP000225277">
    <property type="component" value="Unassembled WGS sequence"/>
</dbReference>
<dbReference type="STRING" id="112498.A0A2D3V803"/>
<evidence type="ECO:0000313" key="1">
    <source>
        <dbReference type="EMBL" id="CZT17619.1"/>
    </source>
</evidence>